<keyword evidence="2" id="KW-1185">Reference proteome</keyword>
<accession>A0A9N7YLE5</accession>
<dbReference type="EMBL" id="CADEAL010001057">
    <property type="protein sequence ID" value="CAB1428449.1"/>
    <property type="molecule type" value="Genomic_DNA"/>
</dbReference>
<organism evidence="1 2">
    <name type="scientific">Pleuronectes platessa</name>
    <name type="common">European plaice</name>
    <dbReference type="NCBI Taxonomy" id="8262"/>
    <lineage>
        <taxon>Eukaryota</taxon>
        <taxon>Metazoa</taxon>
        <taxon>Chordata</taxon>
        <taxon>Craniata</taxon>
        <taxon>Vertebrata</taxon>
        <taxon>Euteleostomi</taxon>
        <taxon>Actinopterygii</taxon>
        <taxon>Neopterygii</taxon>
        <taxon>Teleostei</taxon>
        <taxon>Neoteleostei</taxon>
        <taxon>Acanthomorphata</taxon>
        <taxon>Carangaria</taxon>
        <taxon>Pleuronectiformes</taxon>
        <taxon>Pleuronectoidei</taxon>
        <taxon>Pleuronectidae</taxon>
        <taxon>Pleuronectes</taxon>
    </lineage>
</organism>
<dbReference type="Proteomes" id="UP001153269">
    <property type="component" value="Unassembled WGS sequence"/>
</dbReference>
<proteinExistence type="predicted"/>
<evidence type="ECO:0000313" key="2">
    <source>
        <dbReference type="Proteomes" id="UP001153269"/>
    </source>
</evidence>
<gene>
    <name evidence="1" type="ORF">PLEPLA_LOCUS16422</name>
</gene>
<sequence>MQQGLSHRRTRRILALTSTCARINMQLYGGDPGTLNAFRRTELQLIMTVSAVSSPGLQRAPSLPGGRSKTYYFWASPQTTQSPQSEAGSGIREGLSESCKKSSSSTCSLTEAYFSISSSFAETAHLLHYLQTEESGSPPPIAQTAAVSSSQSATQLAILRLLCVSSQSATTSLIPRTAVCLPSAAHASSHPQAAIFPHSCRS</sequence>
<reference evidence="1" key="1">
    <citation type="submission" date="2020-03" db="EMBL/GenBank/DDBJ databases">
        <authorList>
            <person name="Weist P."/>
        </authorList>
    </citation>
    <scope>NUCLEOTIDE SEQUENCE</scope>
</reference>
<evidence type="ECO:0000313" key="1">
    <source>
        <dbReference type="EMBL" id="CAB1428449.1"/>
    </source>
</evidence>
<name>A0A9N7YLE5_PLEPL</name>
<protein>
    <submittedName>
        <fullName evidence="1">Uncharacterized protein</fullName>
    </submittedName>
</protein>
<dbReference type="AlphaFoldDB" id="A0A9N7YLE5"/>
<comment type="caution">
    <text evidence="1">The sequence shown here is derived from an EMBL/GenBank/DDBJ whole genome shotgun (WGS) entry which is preliminary data.</text>
</comment>